<organism evidence="1 2">
    <name type="scientific">Parasponia andersonii</name>
    <name type="common">Sponia andersonii</name>
    <dbReference type="NCBI Taxonomy" id="3476"/>
    <lineage>
        <taxon>Eukaryota</taxon>
        <taxon>Viridiplantae</taxon>
        <taxon>Streptophyta</taxon>
        <taxon>Embryophyta</taxon>
        <taxon>Tracheophyta</taxon>
        <taxon>Spermatophyta</taxon>
        <taxon>Magnoliopsida</taxon>
        <taxon>eudicotyledons</taxon>
        <taxon>Gunneridae</taxon>
        <taxon>Pentapetalae</taxon>
        <taxon>rosids</taxon>
        <taxon>fabids</taxon>
        <taxon>Rosales</taxon>
        <taxon>Cannabaceae</taxon>
        <taxon>Parasponia</taxon>
    </lineage>
</organism>
<dbReference type="EMBL" id="JXTB01000061">
    <property type="protein sequence ID" value="PON68592.1"/>
    <property type="molecule type" value="Genomic_DNA"/>
</dbReference>
<gene>
    <name evidence="1" type="ORF">PanWU01x14_094010</name>
</gene>
<dbReference type="AlphaFoldDB" id="A0A2P5D5L5"/>
<sequence length="217" mass="23488">MIMIIVVVKKEGLGDEIAEEVNKLEGVIGGDGIGDLREVVQGHSGVDEGDDGNAEAMGLEYDRGLAVRVEDDEAIRGLSGAEAELLVAGAELLGAQAIGEEATGAPERVHGRGVAADLLGHVLDDLVKEWVGVHEHESALLLSQGGDELGGVAEAYEGFVRVHDRHPIATSVRQHLQMLTHHTPPQLRVRAQQLLYHYRMERRRHSCLPAPFRGRTK</sequence>
<dbReference type="OrthoDB" id="10331758at2759"/>
<name>A0A2P5D5L5_PARAD</name>
<reference evidence="2" key="1">
    <citation type="submission" date="2016-06" db="EMBL/GenBank/DDBJ databases">
        <title>Parallel loss of symbiosis genes in relatives of nitrogen-fixing non-legume Parasponia.</title>
        <authorList>
            <person name="Van Velzen R."/>
            <person name="Holmer R."/>
            <person name="Bu F."/>
            <person name="Rutten L."/>
            <person name="Van Zeijl A."/>
            <person name="Liu W."/>
            <person name="Santuari L."/>
            <person name="Cao Q."/>
            <person name="Sharma T."/>
            <person name="Shen D."/>
            <person name="Roswanjaya Y."/>
            <person name="Wardhani T."/>
            <person name="Kalhor M.S."/>
            <person name="Jansen J."/>
            <person name="Van den Hoogen J."/>
            <person name="Gungor B."/>
            <person name="Hartog M."/>
            <person name="Hontelez J."/>
            <person name="Verver J."/>
            <person name="Yang W.-C."/>
            <person name="Schijlen E."/>
            <person name="Repin R."/>
            <person name="Schilthuizen M."/>
            <person name="Schranz E."/>
            <person name="Heidstra R."/>
            <person name="Miyata K."/>
            <person name="Fedorova E."/>
            <person name="Kohlen W."/>
            <person name="Bisseling T."/>
            <person name="Smit S."/>
            <person name="Geurts R."/>
        </authorList>
    </citation>
    <scope>NUCLEOTIDE SEQUENCE [LARGE SCALE GENOMIC DNA]</scope>
    <source>
        <strain evidence="2">cv. WU1-14</strain>
    </source>
</reference>
<accession>A0A2P5D5L5</accession>
<dbReference type="Proteomes" id="UP000237105">
    <property type="component" value="Unassembled WGS sequence"/>
</dbReference>
<evidence type="ECO:0000313" key="1">
    <source>
        <dbReference type="EMBL" id="PON68592.1"/>
    </source>
</evidence>
<proteinExistence type="predicted"/>
<evidence type="ECO:0000313" key="2">
    <source>
        <dbReference type="Proteomes" id="UP000237105"/>
    </source>
</evidence>
<protein>
    <submittedName>
        <fullName evidence="1">Uncharacterized protein</fullName>
    </submittedName>
</protein>
<keyword evidence="2" id="KW-1185">Reference proteome</keyword>
<comment type="caution">
    <text evidence="1">The sequence shown here is derived from an EMBL/GenBank/DDBJ whole genome shotgun (WGS) entry which is preliminary data.</text>
</comment>